<reference evidence="9" key="2">
    <citation type="submission" date="2022-06" db="UniProtKB">
        <authorList>
            <consortium name="EnsemblMetazoa"/>
        </authorList>
    </citation>
    <scope>IDENTIFICATION</scope>
</reference>
<dbReference type="CDD" id="cd14362">
    <property type="entry name" value="CUE_TAB2_TAB3"/>
    <property type="match status" value="1"/>
</dbReference>
<evidence type="ECO:0000256" key="2">
    <source>
        <dbReference type="ARBA" id="ARBA00022771"/>
    </source>
</evidence>
<proteinExistence type="predicted"/>
<dbReference type="Proteomes" id="UP000007819">
    <property type="component" value="Chromosome A2"/>
</dbReference>
<keyword evidence="1" id="KW-0479">Metal-binding</keyword>
<organism evidence="9 10">
    <name type="scientific">Acyrthosiphon pisum</name>
    <name type="common">Pea aphid</name>
    <dbReference type="NCBI Taxonomy" id="7029"/>
    <lineage>
        <taxon>Eukaryota</taxon>
        <taxon>Metazoa</taxon>
        <taxon>Ecdysozoa</taxon>
        <taxon>Arthropoda</taxon>
        <taxon>Hexapoda</taxon>
        <taxon>Insecta</taxon>
        <taxon>Pterygota</taxon>
        <taxon>Neoptera</taxon>
        <taxon>Paraneoptera</taxon>
        <taxon>Hemiptera</taxon>
        <taxon>Sternorrhyncha</taxon>
        <taxon>Aphidomorpha</taxon>
        <taxon>Aphidoidea</taxon>
        <taxon>Aphididae</taxon>
        <taxon>Macrosiphini</taxon>
        <taxon>Acyrthosiphon</taxon>
    </lineage>
</organism>
<dbReference type="PANTHER" id="PTHR46253:SF1">
    <property type="entry name" value="TAB2"/>
    <property type="match status" value="1"/>
</dbReference>
<accession>A0A8R2JRT8</accession>
<dbReference type="PROSITE" id="PS01358">
    <property type="entry name" value="ZF_RANBP2_1"/>
    <property type="match status" value="1"/>
</dbReference>
<dbReference type="Gene3D" id="1.10.8.10">
    <property type="entry name" value="DNA helicase RuvA subunit, C-terminal domain"/>
    <property type="match status" value="1"/>
</dbReference>
<evidence type="ECO:0000313" key="9">
    <source>
        <dbReference type="EnsemblMetazoa" id="XP_029345628.1"/>
    </source>
</evidence>
<dbReference type="GO" id="GO:0008270">
    <property type="term" value="F:zinc ion binding"/>
    <property type="evidence" value="ECO:0007669"/>
    <property type="project" value="UniProtKB-KW"/>
</dbReference>
<keyword evidence="4 6" id="KW-0175">Coiled coil</keyword>
<dbReference type="RefSeq" id="XP_029345628.1">
    <property type="nucleotide sequence ID" value="XM_029489768.1"/>
</dbReference>
<evidence type="ECO:0000259" key="8">
    <source>
        <dbReference type="PROSITE" id="PS51140"/>
    </source>
</evidence>
<name>A0A8R2JRT8_ACYPI</name>
<dbReference type="SMART" id="SM00546">
    <property type="entry name" value="CUE"/>
    <property type="match status" value="1"/>
</dbReference>
<evidence type="ECO:0000256" key="1">
    <source>
        <dbReference type="ARBA" id="ARBA00022723"/>
    </source>
</evidence>
<dbReference type="PROSITE" id="PS50199">
    <property type="entry name" value="ZF_RANBP2_2"/>
    <property type="match status" value="1"/>
</dbReference>
<keyword evidence="3" id="KW-0862">Zinc</keyword>
<dbReference type="GO" id="GO:0043130">
    <property type="term" value="F:ubiquitin binding"/>
    <property type="evidence" value="ECO:0007669"/>
    <property type="project" value="InterPro"/>
</dbReference>
<dbReference type="EnsemblMetazoa" id="XM_029489768.1">
    <property type="protein sequence ID" value="XP_029345628.1"/>
    <property type="gene ID" value="LOC100161584"/>
</dbReference>
<protein>
    <submittedName>
        <fullName evidence="9">Uncharacterized protein</fullName>
    </submittedName>
</protein>
<feature type="coiled-coil region" evidence="6">
    <location>
        <begin position="271"/>
        <end position="332"/>
    </location>
</feature>
<feature type="domain" description="CUE" evidence="8">
    <location>
        <begin position="11"/>
        <end position="54"/>
    </location>
</feature>
<evidence type="ECO:0000259" key="7">
    <source>
        <dbReference type="PROSITE" id="PS50199"/>
    </source>
</evidence>
<dbReference type="Gene3D" id="2.30.30.380">
    <property type="entry name" value="Zn-finger domain of Sec23/24"/>
    <property type="match status" value="1"/>
</dbReference>
<dbReference type="AlphaFoldDB" id="A0A8R2JRT8"/>
<feature type="domain" description="RanBP2-type" evidence="7">
    <location>
        <begin position="374"/>
        <end position="403"/>
    </location>
</feature>
<evidence type="ECO:0000313" key="10">
    <source>
        <dbReference type="Proteomes" id="UP000007819"/>
    </source>
</evidence>
<dbReference type="PANTHER" id="PTHR46253">
    <property type="entry name" value="TGF-BETA-ACTIVATED KINASE 1 AND MAP3K7-BINDING PROTEIN TAB"/>
    <property type="match status" value="1"/>
</dbReference>
<dbReference type="GeneID" id="100161584"/>
<dbReference type="InterPro" id="IPR003892">
    <property type="entry name" value="CUE"/>
</dbReference>
<evidence type="ECO:0000256" key="3">
    <source>
        <dbReference type="ARBA" id="ARBA00022833"/>
    </source>
</evidence>
<dbReference type="OrthoDB" id="6367910at2759"/>
<dbReference type="SMART" id="SM00547">
    <property type="entry name" value="ZnF_RBZ"/>
    <property type="match status" value="1"/>
</dbReference>
<dbReference type="InterPro" id="IPR041911">
    <property type="entry name" value="TAB2/3_CUE"/>
</dbReference>
<sequence>MSEHRKHSRISVMQMFHELKQQFPTVPDQVVSDCILKHSTNREACVSNLKSVQKNYVQQTYPSDIVDKMANRPKTLEMSPNNLSLPKLQFSNRPQQFDDSKDLINTNKSDIDDTHILDIDFNINRCQCSSVSAPSTPSQRHQGEHRHKSCLSLDSVPFVDTQCRPFTSVSLTLRTPTKDPLPPLDLSAGGGSELTYTACSFDPTTDPKNCYQSRLHISIDPEGETTVTTSRVMISPTNIKSINRMTEIQIPGSVQIDNILPKTKMVINAQLERKQKLALELSAEKQRLEIMKKNVASMEEDISKRRSYSRKIERLRNDVELLRLECNKLTVQVNTVTENRVPSEETNKQFYNKIYTGQKVSFGKMHKEYQEHSETQNWVCPMCTFQNHPILPRCEQCDMARFDLGTTSSVVNNNIPMCTKENHSDILEIFMENYKFVLKY</sequence>
<evidence type="ECO:0000256" key="5">
    <source>
        <dbReference type="PROSITE-ProRule" id="PRU00322"/>
    </source>
</evidence>
<keyword evidence="10" id="KW-1185">Reference proteome</keyword>
<evidence type="ECO:0000256" key="6">
    <source>
        <dbReference type="SAM" id="Coils"/>
    </source>
</evidence>
<reference evidence="10" key="1">
    <citation type="submission" date="2010-06" db="EMBL/GenBank/DDBJ databases">
        <authorList>
            <person name="Jiang H."/>
            <person name="Abraham K."/>
            <person name="Ali S."/>
            <person name="Alsbrooks S.L."/>
            <person name="Anim B.N."/>
            <person name="Anosike U.S."/>
            <person name="Attaway T."/>
            <person name="Bandaranaike D.P."/>
            <person name="Battles P.K."/>
            <person name="Bell S.N."/>
            <person name="Bell A.V."/>
            <person name="Beltran B."/>
            <person name="Bickham C."/>
            <person name="Bustamante Y."/>
            <person name="Caleb T."/>
            <person name="Canada A."/>
            <person name="Cardenas V."/>
            <person name="Carter K."/>
            <person name="Chacko J."/>
            <person name="Chandrabose M.N."/>
            <person name="Chavez D."/>
            <person name="Chavez A."/>
            <person name="Chen L."/>
            <person name="Chu H.-S."/>
            <person name="Claassen K.J."/>
            <person name="Cockrell R."/>
            <person name="Collins M."/>
            <person name="Cooper J.A."/>
            <person name="Cree A."/>
            <person name="Curry S.M."/>
            <person name="Da Y."/>
            <person name="Dao M.D."/>
            <person name="Das B."/>
            <person name="Davila M.-L."/>
            <person name="Davy-Carroll L."/>
            <person name="Denson S."/>
            <person name="Dinh H."/>
            <person name="Ebong V.E."/>
            <person name="Edwards J.R."/>
            <person name="Egan A."/>
            <person name="El-Daye J."/>
            <person name="Escobedo L."/>
            <person name="Fernandez S."/>
            <person name="Fernando P.R."/>
            <person name="Flagg N."/>
            <person name="Forbes L.D."/>
            <person name="Fowler R.G."/>
            <person name="Fu Q."/>
            <person name="Gabisi R.A."/>
            <person name="Ganer J."/>
            <person name="Garbino Pronczuk A."/>
            <person name="Garcia R.M."/>
            <person name="Garner T."/>
            <person name="Garrett T.E."/>
            <person name="Gonzalez D.A."/>
            <person name="Hamid H."/>
            <person name="Hawkins E.S."/>
            <person name="Hirani K."/>
            <person name="Hogues M.E."/>
            <person name="Hollins B."/>
            <person name="Hsiao C.-H."/>
            <person name="Jabil R."/>
            <person name="James M.L."/>
            <person name="Jhangiani S.N."/>
            <person name="Johnson B."/>
            <person name="Johnson Q."/>
            <person name="Joshi V."/>
            <person name="Kalu J.B."/>
            <person name="Kam C."/>
            <person name="Kashfia A."/>
            <person name="Keebler J."/>
            <person name="Kisamo H."/>
            <person name="Kovar C.L."/>
            <person name="Lago L.A."/>
            <person name="Lai C.-Y."/>
            <person name="Laidlaw J."/>
            <person name="Lara F."/>
            <person name="Le T.-K."/>
            <person name="Lee S.L."/>
            <person name="Legall F.H."/>
            <person name="Lemon S.J."/>
            <person name="Lewis L.R."/>
            <person name="Li B."/>
            <person name="Liu Y."/>
            <person name="Liu Y.-S."/>
            <person name="Lopez J."/>
            <person name="Lozado R.J."/>
            <person name="Lu J."/>
            <person name="Madu R.C."/>
            <person name="Maheshwari M."/>
            <person name="Maheshwari R."/>
            <person name="Malloy K."/>
            <person name="Martinez E."/>
            <person name="Mathew T."/>
            <person name="Mercado I.C."/>
            <person name="Mercado C."/>
            <person name="Meyer B."/>
            <person name="Montgomery K."/>
            <person name="Morgan M.B."/>
            <person name="Munidasa M."/>
            <person name="Nazareth L.V."/>
            <person name="Nelson J."/>
            <person name="Ng B.M."/>
            <person name="Nguyen N.B."/>
            <person name="Nguyen P.Q."/>
            <person name="Nguyen T."/>
            <person name="Obregon M."/>
            <person name="Okwuonu G.O."/>
            <person name="Onwere C.G."/>
            <person name="Orozco G."/>
            <person name="Parra A."/>
            <person name="Patel S."/>
            <person name="Patil S."/>
            <person name="Perez A."/>
            <person name="Perez Y."/>
            <person name="Pham C."/>
            <person name="Primus E.L."/>
            <person name="Pu L.-L."/>
            <person name="Puazo M."/>
            <person name="Qin X."/>
            <person name="Quiroz J.B."/>
            <person name="Reese J."/>
            <person name="Richards S."/>
            <person name="Rives C.M."/>
            <person name="Robberts R."/>
            <person name="Ruiz S.J."/>
            <person name="Ruiz M.J."/>
            <person name="Santibanez J."/>
            <person name="Schneider B.W."/>
            <person name="Sisson I."/>
            <person name="Smith M."/>
            <person name="Sodergren E."/>
            <person name="Song X.-Z."/>
            <person name="Song B.B."/>
            <person name="Summersgill H."/>
            <person name="Thelus R."/>
            <person name="Thornton R.D."/>
            <person name="Trejos Z.Y."/>
            <person name="Usmani K."/>
            <person name="Vattathil S."/>
            <person name="Villasana D."/>
            <person name="Walker D.L."/>
            <person name="Wang S."/>
            <person name="Wang K."/>
            <person name="White C.S."/>
            <person name="Williams A.C."/>
            <person name="Williamson J."/>
            <person name="Wilson K."/>
            <person name="Woghiren I.O."/>
            <person name="Woodworth J.R."/>
            <person name="Worley K.C."/>
            <person name="Wright R.A."/>
            <person name="Wu W."/>
            <person name="Young L."/>
            <person name="Zhang L."/>
            <person name="Zhang J."/>
            <person name="Zhu Y."/>
            <person name="Muzny D.M."/>
            <person name="Weinstock G."/>
            <person name="Gibbs R.A."/>
        </authorList>
    </citation>
    <scope>NUCLEOTIDE SEQUENCE [LARGE SCALE GENOMIC DNA]</scope>
    <source>
        <strain evidence="10">LSR1</strain>
    </source>
</reference>
<evidence type="ECO:0000256" key="4">
    <source>
        <dbReference type="ARBA" id="ARBA00023054"/>
    </source>
</evidence>
<keyword evidence="2 5" id="KW-0863">Zinc-finger</keyword>
<dbReference type="InterPro" id="IPR001876">
    <property type="entry name" value="Znf_RanBP2"/>
</dbReference>
<dbReference type="InterPro" id="IPR036443">
    <property type="entry name" value="Znf_RanBP2_sf"/>
</dbReference>
<dbReference type="SUPFAM" id="SSF90209">
    <property type="entry name" value="Ran binding protein zinc finger-like"/>
    <property type="match status" value="1"/>
</dbReference>
<dbReference type="PROSITE" id="PS51140">
    <property type="entry name" value="CUE"/>
    <property type="match status" value="1"/>
</dbReference>